<feature type="domain" description="Concentrative nucleoside transporter N-terminal" evidence="9">
    <location>
        <begin position="81"/>
        <end position="153"/>
    </location>
</feature>
<dbReference type="InterPro" id="IPR011642">
    <property type="entry name" value="Gate_dom"/>
</dbReference>
<evidence type="ECO:0000256" key="5">
    <source>
        <dbReference type="ARBA" id="ARBA00022989"/>
    </source>
</evidence>
<dbReference type="RefSeq" id="WP_263051067.1">
    <property type="nucleotide sequence ID" value="NZ_CP106735.1"/>
</dbReference>
<organism evidence="12 13">
    <name type="scientific">Reichenbachiella carrageenanivorans</name>
    <dbReference type="NCBI Taxonomy" id="2979869"/>
    <lineage>
        <taxon>Bacteria</taxon>
        <taxon>Pseudomonadati</taxon>
        <taxon>Bacteroidota</taxon>
        <taxon>Cytophagia</taxon>
        <taxon>Cytophagales</taxon>
        <taxon>Reichenbachiellaceae</taxon>
        <taxon>Reichenbachiella</taxon>
    </lineage>
</organism>
<evidence type="ECO:0000256" key="7">
    <source>
        <dbReference type="SAM" id="Phobius"/>
    </source>
</evidence>
<keyword evidence="8" id="KW-0732">Signal</keyword>
<proteinExistence type="inferred from homology"/>
<evidence type="ECO:0000259" key="10">
    <source>
        <dbReference type="Pfam" id="PF07662"/>
    </source>
</evidence>
<gene>
    <name evidence="12" type="ORF">N7E81_18385</name>
</gene>
<feature type="domain" description="Nucleoside transporter/FeoB GTPase Gate" evidence="11">
    <location>
        <begin position="166"/>
        <end position="264"/>
    </location>
</feature>
<feature type="transmembrane region" description="Helical" evidence="7">
    <location>
        <begin position="374"/>
        <end position="395"/>
    </location>
</feature>
<keyword evidence="6 7" id="KW-0472">Membrane</keyword>
<feature type="transmembrane region" description="Helical" evidence="7">
    <location>
        <begin position="241"/>
        <end position="262"/>
    </location>
</feature>
<name>A0ABY6D0U3_9BACT</name>
<keyword evidence="3" id="KW-1003">Cell membrane</keyword>
<sequence>MKRTLRLLCLLFCLFGSVQAQSETTPEPVSIVVDSVEISAASDAALSSAETTSKAAKSNLLSSDGDQGSSASVWTVARGLLGMAVLVFIAWVFSSDRKAISWKVVGIGLFIQLTLALSILHVPFVRALFEVVGRIFTKILDFTKVGSEFLFRGFMDIDTYGFIFALQILPTVIFFSAITSVLFYLGIIQKVVYALAWLMTKAMKLSGAESLSVAGNIFLGQTEAPLMIKAYLDKMNKSEMLLVMTGGMATVAGGVLAAYIGFLGGDDPVQRLIFAKHLLAASIMAAPGAVVISKVLIPQTEDIEQKVEVTDLNVGSNLLDALSNGTTEGLKLALNIGAMLLVFFAFLAMINFGLGKIGALVGLNEVIASFTHGHYTVLSFEFILGYTFAPVMWLIGVAAEDVTLVGSLLGEKLIASEFVGYESLARLKGEGAFASSRSIIMSTYMLCGFANFASIGIQIGGIGGLAPTQRVLLSQLGLRALLGGTLASLMSATIVGMLI</sequence>
<dbReference type="InterPro" id="IPR002668">
    <property type="entry name" value="CNT_N_dom"/>
</dbReference>
<feature type="transmembrane region" description="Helical" evidence="7">
    <location>
        <begin position="274"/>
        <end position="297"/>
    </location>
</feature>
<feature type="transmembrane region" description="Helical" evidence="7">
    <location>
        <begin position="444"/>
        <end position="466"/>
    </location>
</feature>
<feature type="transmembrane region" description="Helical" evidence="7">
    <location>
        <begin position="478"/>
        <end position="498"/>
    </location>
</feature>
<comment type="subcellular location">
    <subcellularLocation>
        <location evidence="1">Cell membrane</location>
        <topology evidence="1">Multi-pass membrane protein</topology>
    </subcellularLocation>
</comment>
<keyword evidence="5 7" id="KW-1133">Transmembrane helix</keyword>
<accession>A0ABY6D0U3</accession>
<dbReference type="Proteomes" id="UP001062165">
    <property type="component" value="Chromosome"/>
</dbReference>
<evidence type="ECO:0000259" key="11">
    <source>
        <dbReference type="Pfam" id="PF07670"/>
    </source>
</evidence>
<evidence type="ECO:0000256" key="3">
    <source>
        <dbReference type="ARBA" id="ARBA00022475"/>
    </source>
</evidence>
<feature type="domain" description="Concentrative nucleoside transporter C-terminal" evidence="10">
    <location>
        <begin position="277"/>
        <end position="496"/>
    </location>
</feature>
<dbReference type="Pfam" id="PF07670">
    <property type="entry name" value="Gate"/>
    <property type="match status" value="1"/>
</dbReference>
<protein>
    <submittedName>
        <fullName evidence="12">NupC/NupG family nucleoside CNT transporter</fullName>
    </submittedName>
</protein>
<dbReference type="EMBL" id="CP106735">
    <property type="protein sequence ID" value="UXX79324.1"/>
    <property type="molecule type" value="Genomic_DNA"/>
</dbReference>
<dbReference type="InterPro" id="IPR011657">
    <property type="entry name" value="CNT_C_dom"/>
</dbReference>
<dbReference type="PANTHER" id="PTHR10590">
    <property type="entry name" value="SODIUM/NUCLEOSIDE COTRANSPORTER"/>
    <property type="match status" value="1"/>
</dbReference>
<reference evidence="12" key="1">
    <citation type="submission" date="2022-10" db="EMBL/GenBank/DDBJ databases">
        <title>Comparative genomics and taxonomic characterization of three novel marine species of genus Reichenbachiella exhibiting antioxidant and polysaccharide degradation activities.</title>
        <authorList>
            <person name="Muhammad N."/>
            <person name="Lee Y.-J."/>
            <person name="Ko J."/>
            <person name="Kim S.-G."/>
        </authorList>
    </citation>
    <scope>NUCLEOTIDE SEQUENCE</scope>
    <source>
        <strain evidence="12">Wsw4-B4</strain>
    </source>
</reference>
<feature type="transmembrane region" description="Helical" evidence="7">
    <location>
        <begin position="104"/>
        <end position="124"/>
    </location>
</feature>
<dbReference type="Pfam" id="PF07662">
    <property type="entry name" value="Nucleos_tra2_C"/>
    <property type="match status" value="1"/>
</dbReference>
<feature type="chain" id="PRO_5046407901" evidence="8">
    <location>
        <begin position="21"/>
        <end position="499"/>
    </location>
</feature>
<evidence type="ECO:0000256" key="2">
    <source>
        <dbReference type="ARBA" id="ARBA00009033"/>
    </source>
</evidence>
<feature type="transmembrane region" description="Helical" evidence="7">
    <location>
        <begin position="160"/>
        <end position="185"/>
    </location>
</feature>
<keyword evidence="4 7" id="KW-0812">Transmembrane</keyword>
<feature type="transmembrane region" description="Helical" evidence="7">
    <location>
        <begin position="332"/>
        <end position="354"/>
    </location>
</feature>
<evidence type="ECO:0000256" key="1">
    <source>
        <dbReference type="ARBA" id="ARBA00004651"/>
    </source>
</evidence>
<evidence type="ECO:0000256" key="8">
    <source>
        <dbReference type="SAM" id="SignalP"/>
    </source>
</evidence>
<evidence type="ECO:0000256" key="4">
    <source>
        <dbReference type="ARBA" id="ARBA00022692"/>
    </source>
</evidence>
<evidence type="ECO:0000256" key="6">
    <source>
        <dbReference type="ARBA" id="ARBA00023136"/>
    </source>
</evidence>
<comment type="similarity">
    <text evidence="2">Belongs to the concentrative nucleoside transporter (CNT) (TC 2.A.41) family.</text>
</comment>
<feature type="transmembrane region" description="Helical" evidence="7">
    <location>
        <begin position="71"/>
        <end position="92"/>
    </location>
</feature>
<dbReference type="InterPro" id="IPR008276">
    <property type="entry name" value="C_nuclsd_transpt"/>
</dbReference>
<evidence type="ECO:0000259" key="9">
    <source>
        <dbReference type="Pfam" id="PF01773"/>
    </source>
</evidence>
<evidence type="ECO:0000313" key="12">
    <source>
        <dbReference type="EMBL" id="UXX79324.1"/>
    </source>
</evidence>
<dbReference type="PANTHER" id="PTHR10590:SF4">
    <property type="entry name" value="SOLUTE CARRIER FAMILY 28 MEMBER 3"/>
    <property type="match status" value="1"/>
</dbReference>
<evidence type="ECO:0000313" key="13">
    <source>
        <dbReference type="Proteomes" id="UP001062165"/>
    </source>
</evidence>
<keyword evidence="13" id="KW-1185">Reference proteome</keyword>
<feature type="signal peptide" evidence="8">
    <location>
        <begin position="1"/>
        <end position="20"/>
    </location>
</feature>
<dbReference type="Pfam" id="PF01773">
    <property type="entry name" value="Nucleos_tra2_N"/>
    <property type="match status" value="1"/>
</dbReference>